<evidence type="ECO:0000313" key="3">
    <source>
        <dbReference type="Proteomes" id="UP000186588"/>
    </source>
</evidence>
<sequence>MKYTVQANDEEYAVATKYGVSVGNLRKANEKLPQPYLVEGRVIEVPTDAPTTSTSYASNYSSTSYTNKTDSKVDDDKE</sequence>
<comment type="caution">
    <text evidence="2">The sequence shown here is derived from an EMBL/GenBank/DDBJ whole genome shotgun (WGS) entry which is preliminary data.</text>
</comment>
<reference evidence="2 3" key="1">
    <citation type="journal article" date="2016" name="Syst. Appl. Microbiol.">
        <title>Genomic characterization of a fructophilic bee symbiont Lactobacillus kunkeei reveals its niche-specific adaptation.</title>
        <authorList>
            <person name="Maeno S."/>
            <person name="Tanizawa Y."/>
            <person name="Kanesaki Y."/>
            <person name="Kubota E."/>
            <person name="Kumar H."/>
            <person name="Dicks L."/>
            <person name="Salminen S."/>
            <person name="Nakagawa J."/>
            <person name="Arita M."/>
            <person name="Endo A."/>
        </authorList>
    </citation>
    <scope>NUCLEOTIDE SEQUENCE [LARGE SCALE GENOMIC DNA]</scope>
    <source>
        <strain evidence="2 3">FF30-6</strain>
    </source>
</reference>
<feature type="region of interest" description="Disordered" evidence="1">
    <location>
        <begin position="46"/>
        <end position="78"/>
    </location>
</feature>
<dbReference type="EMBL" id="BDDX01000001">
    <property type="protein sequence ID" value="GAT90057.1"/>
    <property type="molecule type" value="Genomic_DNA"/>
</dbReference>
<dbReference type="PROSITE" id="PS51782">
    <property type="entry name" value="LYSM"/>
    <property type="match status" value="1"/>
</dbReference>
<dbReference type="SMART" id="SM00257">
    <property type="entry name" value="LysM"/>
    <property type="match status" value="1"/>
</dbReference>
<dbReference type="AlphaFoldDB" id="A0A1L8CFT3"/>
<dbReference type="Gene3D" id="3.10.350.10">
    <property type="entry name" value="LysM domain"/>
    <property type="match status" value="1"/>
</dbReference>
<dbReference type="InterPro" id="IPR036779">
    <property type="entry name" value="LysM_dom_sf"/>
</dbReference>
<feature type="compositionally biased region" description="Low complexity" evidence="1">
    <location>
        <begin position="51"/>
        <end position="68"/>
    </location>
</feature>
<gene>
    <name evidence="2" type="ORF">FF306_00148</name>
</gene>
<dbReference type="CDD" id="cd00118">
    <property type="entry name" value="LysM"/>
    <property type="match status" value="1"/>
</dbReference>
<evidence type="ECO:0000256" key="1">
    <source>
        <dbReference type="SAM" id="MobiDB-lite"/>
    </source>
</evidence>
<dbReference type="Pfam" id="PF01476">
    <property type="entry name" value="LysM"/>
    <property type="match status" value="1"/>
</dbReference>
<proteinExistence type="predicted"/>
<accession>A0A1L8CFT3</accession>
<evidence type="ECO:0000313" key="2">
    <source>
        <dbReference type="EMBL" id="GAT90057.1"/>
    </source>
</evidence>
<dbReference type="SUPFAM" id="SSF54106">
    <property type="entry name" value="LysM domain"/>
    <property type="match status" value="1"/>
</dbReference>
<dbReference type="InterPro" id="IPR018392">
    <property type="entry name" value="LysM"/>
</dbReference>
<feature type="compositionally biased region" description="Basic and acidic residues" evidence="1">
    <location>
        <begin position="69"/>
        <end position="78"/>
    </location>
</feature>
<dbReference type="RefSeq" id="WP_094750417.1">
    <property type="nucleotide sequence ID" value="NZ_BDDX01000001.1"/>
</dbReference>
<dbReference type="Proteomes" id="UP000186588">
    <property type="component" value="Unassembled WGS sequence"/>
</dbReference>
<organism evidence="2 3">
    <name type="scientific">Apilactobacillus kunkeei</name>
    <dbReference type="NCBI Taxonomy" id="148814"/>
    <lineage>
        <taxon>Bacteria</taxon>
        <taxon>Bacillati</taxon>
        <taxon>Bacillota</taxon>
        <taxon>Bacilli</taxon>
        <taxon>Lactobacillales</taxon>
        <taxon>Lactobacillaceae</taxon>
        <taxon>Apilactobacillus</taxon>
    </lineage>
</organism>
<name>A0A1L8CFT3_9LACO</name>
<protein>
    <submittedName>
        <fullName evidence="2">Uncharacterized protein</fullName>
    </submittedName>
</protein>